<dbReference type="EMBL" id="WVUD01000020">
    <property type="protein sequence ID" value="MYL83790.1"/>
    <property type="molecule type" value="Genomic_DNA"/>
</dbReference>
<dbReference type="InterPro" id="IPR007272">
    <property type="entry name" value="Sulf_transp_TsuA/YedE"/>
</dbReference>
<evidence type="ECO:0000256" key="8">
    <source>
        <dbReference type="ARBA" id="ARBA00035655"/>
    </source>
</evidence>
<dbReference type="AlphaFoldDB" id="A0A7C9MFV8"/>
<keyword evidence="11" id="KW-1185">Reference proteome</keyword>
<evidence type="ECO:0000256" key="3">
    <source>
        <dbReference type="ARBA" id="ARBA00022475"/>
    </source>
</evidence>
<dbReference type="Pfam" id="PF04143">
    <property type="entry name" value="Sulf_transp"/>
    <property type="match status" value="1"/>
</dbReference>
<dbReference type="Proteomes" id="UP000482487">
    <property type="component" value="Unassembled WGS sequence"/>
</dbReference>
<reference evidence="10 11" key="1">
    <citation type="submission" date="2020-01" db="EMBL/GenBank/DDBJ databases">
        <title>Genome sequence of Desulfovibrio aerotolerans DSM 16695(T).</title>
        <authorList>
            <person name="Karnachuk O."/>
            <person name="Avakyan M."/>
            <person name="Mardanov A."/>
            <person name="Kadnikov V."/>
            <person name="Ravin N."/>
        </authorList>
    </citation>
    <scope>NUCLEOTIDE SEQUENCE [LARGE SCALE GENOMIC DNA]</scope>
    <source>
        <strain evidence="10 11">DSM 16695</strain>
    </source>
</reference>
<feature type="transmembrane region" description="Helical" evidence="9">
    <location>
        <begin position="108"/>
        <end position="126"/>
    </location>
</feature>
<keyword evidence="4" id="KW-0997">Cell inner membrane</keyword>
<evidence type="ECO:0000313" key="11">
    <source>
        <dbReference type="Proteomes" id="UP000482487"/>
    </source>
</evidence>
<gene>
    <name evidence="10" type="ORF">GTA51_11690</name>
</gene>
<organism evidence="10 11">
    <name type="scientific">Solidesulfovibrio aerotolerans</name>
    <dbReference type="NCBI Taxonomy" id="295255"/>
    <lineage>
        <taxon>Bacteria</taxon>
        <taxon>Pseudomonadati</taxon>
        <taxon>Thermodesulfobacteriota</taxon>
        <taxon>Desulfovibrionia</taxon>
        <taxon>Desulfovibrionales</taxon>
        <taxon>Desulfovibrionaceae</taxon>
        <taxon>Solidesulfovibrio</taxon>
    </lineage>
</organism>
<feature type="transmembrane region" description="Helical" evidence="9">
    <location>
        <begin position="146"/>
        <end position="167"/>
    </location>
</feature>
<evidence type="ECO:0000256" key="7">
    <source>
        <dbReference type="ARBA" id="ARBA00023136"/>
    </source>
</evidence>
<proteinExistence type="inferred from homology"/>
<evidence type="ECO:0000256" key="5">
    <source>
        <dbReference type="ARBA" id="ARBA00022692"/>
    </source>
</evidence>
<evidence type="ECO:0000256" key="6">
    <source>
        <dbReference type="ARBA" id="ARBA00022989"/>
    </source>
</evidence>
<feature type="transmembrane region" description="Helical" evidence="9">
    <location>
        <begin position="12"/>
        <end position="32"/>
    </location>
</feature>
<evidence type="ECO:0000313" key="10">
    <source>
        <dbReference type="EMBL" id="MYL83790.1"/>
    </source>
</evidence>
<keyword evidence="6 9" id="KW-1133">Transmembrane helix</keyword>
<protein>
    <submittedName>
        <fullName evidence="10">YeeE/YedE family protein</fullName>
    </submittedName>
</protein>
<comment type="caution">
    <text evidence="10">The sequence shown here is derived from an EMBL/GenBank/DDBJ whole genome shotgun (WGS) entry which is preliminary data.</text>
</comment>
<evidence type="ECO:0000256" key="9">
    <source>
        <dbReference type="SAM" id="Phobius"/>
    </source>
</evidence>
<keyword evidence="3" id="KW-1003">Cell membrane</keyword>
<feature type="transmembrane region" description="Helical" evidence="9">
    <location>
        <begin position="69"/>
        <end position="87"/>
    </location>
</feature>
<evidence type="ECO:0000256" key="1">
    <source>
        <dbReference type="ARBA" id="ARBA00004429"/>
    </source>
</evidence>
<dbReference type="PANTHER" id="PTHR30574">
    <property type="entry name" value="INNER MEMBRANE PROTEIN YEDE"/>
    <property type="match status" value="1"/>
</dbReference>
<comment type="similarity">
    <text evidence="8">Belongs to the TsuA/YedE (TC 9.B.102) family.</text>
</comment>
<dbReference type="OrthoDB" id="9814020at2"/>
<evidence type="ECO:0000256" key="2">
    <source>
        <dbReference type="ARBA" id="ARBA00022448"/>
    </source>
</evidence>
<evidence type="ECO:0000256" key="4">
    <source>
        <dbReference type="ARBA" id="ARBA00022519"/>
    </source>
</evidence>
<sequence>MPSQTKGWSPYLAGALSGLVSVGSVLVAGKYLGASTTFVRGAGMAEQLYAPDVVATLSYYLKEKPVFDWQFLFVCGIALGAYLAAQLSGDFKVQLVPDSWKARFGPSPWLRGVAAFAGGAVAMFGARLADGCPSGHGLSGMSQMAISGYVAGACFFAGGIVMARLLYRGK</sequence>
<dbReference type="RefSeq" id="WP_160961294.1">
    <property type="nucleotide sequence ID" value="NZ_WVUD01000020.1"/>
</dbReference>
<accession>A0A7C9MFV8</accession>
<comment type="subcellular location">
    <subcellularLocation>
        <location evidence="1">Cell inner membrane</location>
        <topology evidence="1">Multi-pass membrane protein</topology>
    </subcellularLocation>
</comment>
<dbReference type="GO" id="GO:0005886">
    <property type="term" value="C:plasma membrane"/>
    <property type="evidence" value="ECO:0007669"/>
    <property type="project" value="UniProtKB-SubCell"/>
</dbReference>
<keyword evidence="2" id="KW-0813">Transport</keyword>
<keyword evidence="5 9" id="KW-0812">Transmembrane</keyword>
<name>A0A7C9MFV8_9BACT</name>
<dbReference type="PANTHER" id="PTHR30574:SF1">
    <property type="entry name" value="SULPHUR TRANSPORT DOMAIN-CONTAINING PROTEIN"/>
    <property type="match status" value="1"/>
</dbReference>
<keyword evidence="7 9" id="KW-0472">Membrane</keyword>